<evidence type="ECO:0000313" key="8">
    <source>
        <dbReference type="Proteomes" id="UP001168823"/>
    </source>
</evidence>
<evidence type="ECO:0000256" key="1">
    <source>
        <dbReference type="ARBA" id="ARBA00005959"/>
    </source>
</evidence>
<keyword evidence="8" id="KW-1185">Reference proteome</keyword>
<keyword evidence="4 5" id="KW-0413">Isomerase</keyword>
<evidence type="ECO:0000313" key="7">
    <source>
        <dbReference type="EMBL" id="MDO3634343.1"/>
    </source>
</evidence>
<feature type="binding site" evidence="5">
    <location>
        <position position="186"/>
    </location>
    <ligand>
        <name>NADP(+)</name>
        <dbReference type="ChEBI" id="CHEBI:58349"/>
    </ligand>
</feature>
<dbReference type="InterPro" id="IPR028614">
    <property type="entry name" value="GDP_fucose/colitose_synth"/>
</dbReference>
<comment type="similarity">
    <text evidence="1 5">Belongs to the NAD(P)-dependent epimerase/dehydratase family. Fucose synthase subfamily.</text>
</comment>
<dbReference type="Gene3D" id="3.40.50.720">
    <property type="entry name" value="NAD(P)-binding Rossmann-like Domain"/>
    <property type="match status" value="1"/>
</dbReference>
<keyword evidence="2 5" id="KW-0521">NADP</keyword>
<dbReference type="InterPro" id="IPR036291">
    <property type="entry name" value="NAD(P)-bd_dom_sf"/>
</dbReference>
<comment type="catalytic activity">
    <reaction evidence="5">
        <text>GDP-beta-L-fucose + NADP(+) = GDP-4-dehydro-alpha-D-rhamnose + NADPH + H(+)</text>
        <dbReference type="Rhea" id="RHEA:18885"/>
        <dbReference type="ChEBI" id="CHEBI:15378"/>
        <dbReference type="ChEBI" id="CHEBI:57273"/>
        <dbReference type="ChEBI" id="CHEBI:57783"/>
        <dbReference type="ChEBI" id="CHEBI:57964"/>
        <dbReference type="ChEBI" id="CHEBI:58349"/>
        <dbReference type="EC" id="1.1.1.271"/>
    </reaction>
</comment>
<dbReference type="HAMAP" id="MF_00956">
    <property type="entry name" value="GDP_fucose_synth"/>
    <property type="match status" value="1"/>
</dbReference>
<dbReference type="Pfam" id="PF01370">
    <property type="entry name" value="Epimerase"/>
    <property type="match status" value="1"/>
</dbReference>
<dbReference type="RefSeq" id="WP_302912492.1">
    <property type="nucleotide sequence ID" value="NZ_JAUMSQ010000004.1"/>
</dbReference>
<organism evidence="7 8">
    <name type="scientific">Mycolicibacterium arseniciresistens</name>
    <dbReference type="NCBI Taxonomy" id="3062257"/>
    <lineage>
        <taxon>Bacteria</taxon>
        <taxon>Bacillati</taxon>
        <taxon>Actinomycetota</taxon>
        <taxon>Actinomycetes</taxon>
        <taxon>Mycobacteriales</taxon>
        <taxon>Mycobacteriaceae</taxon>
        <taxon>Mycolicibacterium</taxon>
    </lineage>
</organism>
<reference evidence="7" key="1">
    <citation type="submission" date="2023-07" db="EMBL/GenBank/DDBJ databases">
        <title>Mycolicibacterium sp. nov., a novel bacterial species.</title>
        <authorList>
            <person name="Cao Y."/>
        </authorList>
    </citation>
    <scope>NUCLEOTIDE SEQUENCE</scope>
    <source>
        <strain evidence="7">KC 300</strain>
    </source>
</reference>
<feature type="site" description="Important for catalytic activity" evidence="5">
    <location>
        <position position="116"/>
    </location>
</feature>
<keyword evidence="5" id="KW-0511">Multifunctional enzyme</keyword>
<feature type="binding site" evidence="5">
    <location>
        <position position="209"/>
    </location>
    <ligand>
        <name>substrate</name>
    </ligand>
</feature>
<feature type="binding site" evidence="5">
    <location>
        <begin position="112"/>
        <end position="115"/>
    </location>
    <ligand>
        <name>NADP(+)</name>
        <dbReference type="ChEBI" id="CHEBI:58349"/>
    </ligand>
</feature>
<dbReference type="InterPro" id="IPR001509">
    <property type="entry name" value="Epimerase_deHydtase"/>
</dbReference>
<dbReference type="PANTHER" id="PTHR43238">
    <property type="entry name" value="GDP-L-FUCOSE SYNTHASE"/>
    <property type="match status" value="1"/>
</dbReference>
<name>A0ABT8U975_9MYCO</name>
<keyword evidence="3 5" id="KW-0560">Oxidoreductase</keyword>
<feature type="binding site" evidence="5">
    <location>
        <position position="276"/>
    </location>
    <ligand>
        <name>substrate</name>
    </ligand>
</feature>
<comment type="pathway">
    <text evidence="5">Nucleotide-sugar biosynthesis; GDP-L-fucose biosynthesis via de novo pathway; GDP-L-fucose from GDP-alpha-D-mannose: step 2/2.</text>
</comment>
<comment type="caution">
    <text evidence="7">The sequence shown here is derived from an EMBL/GenBank/DDBJ whole genome shotgun (WGS) entry which is preliminary data.</text>
</comment>
<feature type="active site" description="Proton donor/acceptor" evidence="5">
    <location>
        <position position="143"/>
    </location>
</feature>
<sequence>MVDLQPLDRDAKVYIAGHRGLAGSAIQRAFVAAGFDDIAGVGSSQLDLRDRAATFDYLRGLRPEVVVLAAARVGGIAANDSSPAEFLSENVRIQVNVMDAARELQVPRLVFLGSSCIYPKHAPQPIPESSLLTGPLEPTNEAYAVAKIAGITHLRAVRRQYGLPWIAAMPTNLYGPGDNFHPENSHVLPGMIFRFHTAVEENRDEVVLWGSGEPRREFLHADDLGRAIVHLLDTYDDPEIVNVGVGEDLTIRALAGHVAAAVGFTGRITWDTSRPDGTLRKLLDVSRIAATGWRPRIELDEGIRGAYEWFRANVAGERPVACAPGGRDA</sequence>
<proteinExistence type="inferred from homology"/>
<gene>
    <name evidence="5" type="primary">fcl</name>
    <name evidence="7" type="ORF">Q2100_01125</name>
</gene>
<dbReference type="SUPFAM" id="SSF51735">
    <property type="entry name" value="NAD(P)-binding Rossmann-fold domains"/>
    <property type="match status" value="1"/>
</dbReference>
<comment type="function">
    <text evidence="5">Catalyzes the two-step NADP-dependent conversion of GDP-4-dehydro-6-deoxy-D-mannose to GDP-fucose, involving an epimerase and a reductase reaction.</text>
</comment>
<evidence type="ECO:0000256" key="4">
    <source>
        <dbReference type="ARBA" id="ARBA00023235"/>
    </source>
</evidence>
<dbReference type="PANTHER" id="PTHR43238:SF1">
    <property type="entry name" value="GDP-L-FUCOSE SYNTHASE"/>
    <property type="match status" value="1"/>
</dbReference>
<accession>A0ABT8U975</accession>
<dbReference type="Proteomes" id="UP001168823">
    <property type="component" value="Unassembled WGS sequence"/>
</dbReference>
<evidence type="ECO:0000256" key="2">
    <source>
        <dbReference type="ARBA" id="ARBA00022857"/>
    </source>
</evidence>
<feature type="site" description="Important for catalytic activity" evidence="5">
    <location>
        <position position="114"/>
    </location>
</feature>
<feature type="binding site" evidence="5">
    <location>
        <begin position="170"/>
        <end position="173"/>
    </location>
    <ligand>
        <name>NADP(+)</name>
        <dbReference type="ChEBI" id="CHEBI:58349"/>
    </ligand>
</feature>
<feature type="binding site" evidence="5">
    <location>
        <position position="147"/>
    </location>
    <ligand>
        <name>NADP(+)</name>
        <dbReference type="ChEBI" id="CHEBI:58349"/>
    </ligand>
</feature>
<feature type="binding site" evidence="5">
    <location>
        <begin position="17"/>
        <end position="23"/>
    </location>
    <ligand>
        <name>NADP(+)</name>
        <dbReference type="ChEBI" id="CHEBI:58349"/>
    </ligand>
</feature>
<feature type="binding site" evidence="5">
    <location>
        <position position="194"/>
    </location>
    <ligand>
        <name>substrate</name>
    </ligand>
</feature>
<feature type="domain" description="NAD-dependent epimerase/dehydratase" evidence="6">
    <location>
        <begin position="13"/>
        <end position="244"/>
    </location>
</feature>
<dbReference type="CDD" id="cd05239">
    <property type="entry name" value="GDP_FS_SDR_e"/>
    <property type="match status" value="1"/>
</dbReference>
<evidence type="ECO:0000256" key="5">
    <source>
        <dbReference type="HAMAP-Rule" id="MF_00956"/>
    </source>
</evidence>
<dbReference type="Gene3D" id="3.90.25.10">
    <property type="entry name" value="UDP-galactose 4-epimerase, domain 1"/>
    <property type="match status" value="1"/>
</dbReference>
<dbReference type="EMBL" id="JAUMSQ010000004">
    <property type="protein sequence ID" value="MDO3634343.1"/>
    <property type="molecule type" value="Genomic_DNA"/>
</dbReference>
<evidence type="ECO:0000259" key="6">
    <source>
        <dbReference type="Pfam" id="PF01370"/>
    </source>
</evidence>
<dbReference type="EC" id="1.1.1.271" evidence="5"/>
<feature type="binding site" evidence="5">
    <location>
        <position position="216"/>
    </location>
    <ligand>
        <name>substrate</name>
    </ligand>
</feature>
<protein>
    <recommendedName>
        <fullName evidence="5">GDP-L-fucose synthase</fullName>
        <ecNumber evidence="5">1.1.1.271</ecNumber>
    </recommendedName>
    <alternativeName>
        <fullName evidence="5">GDP-4-keto-6-deoxy-D-mannose-3,5-epimerase-4-reductase</fullName>
    </alternativeName>
</protein>
<evidence type="ECO:0000256" key="3">
    <source>
        <dbReference type="ARBA" id="ARBA00023002"/>
    </source>
</evidence>